<dbReference type="InterPro" id="IPR006665">
    <property type="entry name" value="OmpA-like"/>
</dbReference>
<dbReference type="EMBL" id="CP077683">
    <property type="protein sequence ID" value="QXE91634.1"/>
    <property type="molecule type" value="Genomic_DNA"/>
</dbReference>
<keyword evidence="2 3" id="KW-0472">Membrane</keyword>
<sequence length="265" mass="28272">MARKKEPDKEPNHERWLVSYGDLLTLLFAVFVTLYAMSQADAKKAQQVADSFQNALGITSVGSKPAVIDSGSVGAVPGAPQRQPVAARLPALVGGKPLAGELEIQGMKRMLDAYLAKTGFSDRVKISLNQRGLVVRLEDGVFFNSGSAEVNTESLAIVEAIAGILTQHANRCRVEGHTDDRPISTGRFPSNWDLSTARATSLVKLLTRRYGVDPRGISAAGYAEYQPIAANSTAEGRAQNRRVEIVVLANEPVLPPSPAPATGSP</sequence>
<dbReference type="Pfam" id="PF13677">
    <property type="entry name" value="MotB_plug"/>
    <property type="match status" value="1"/>
</dbReference>
<evidence type="ECO:0000256" key="1">
    <source>
        <dbReference type="ARBA" id="ARBA00004370"/>
    </source>
</evidence>
<reference evidence="6 7" key="1">
    <citation type="submission" date="2021-06" db="EMBL/GenBank/DDBJ databases">
        <title>Gemonas diversity in paddy soil.</title>
        <authorList>
            <person name="Liu G."/>
        </authorList>
    </citation>
    <scope>NUCLEOTIDE SEQUENCE [LARGE SCALE GENOMIC DNA]</scope>
    <source>
        <strain evidence="6 7">RG2</strain>
    </source>
</reference>
<keyword evidence="6" id="KW-0969">Cilium</keyword>
<keyword evidence="4" id="KW-1133">Transmembrane helix</keyword>
<dbReference type="CDD" id="cd07185">
    <property type="entry name" value="OmpA_C-like"/>
    <property type="match status" value="1"/>
</dbReference>
<evidence type="ECO:0000313" key="6">
    <source>
        <dbReference type="EMBL" id="QXE91634.1"/>
    </source>
</evidence>
<feature type="domain" description="OmpA-like" evidence="5">
    <location>
        <begin position="130"/>
        <end position="251"/>
    </location>
</feature>
<keyword evidence="6" id="KW-0966">Cell projection</keyword>
<name>A0ABX8LLX1_9BACT</name>
<evidence type="ECO:0000256" key="2">
    <source>
        <dbReference type="ARBA" id="ARBA00023136"/>
    </source>
</evidence>
<dbReference type="Pfam" id="PF00691">
    <property type="entry name" value="OmpA"/>
    <property type="match status" value="1"/>
</dbReference>
<comment type="subcellular location">
    <subcellularLocation>
        <location evidence="1">Membrane</location>
    </subcellularLocation>
</comment>
<keyword evidence="7" id="KW-1185">Reference proteome</keyword>
<evidence type="ECO:0000313" key="7">
    <source>
        <dbReference type="Proteomes" id="UP000683559"/>
    </source>
</evidence>
<evidence type="ECO:0000256" key="3">
    <source>
        <dbReference type="PROSITE-ProRule" id="PRU00473"/>
    </source>
</evidence>
<dbReference type="PANTHER" id="PTHR30329:SF21">
    <property type="entry name" value="LIPOPROTEIN YIAD-RELATED"/>
    <property type="match status" value="1"/>
</dbReference>
<dbReference type="Proteomes" id="UP000683559">
    <property type="component" value="Chromosome"/>
</dbReference>
<dbReference type="InterPro" id="IPR025713">
    <property type="entry name" value="MotB-like_N_dom"/>
</dbReference>
<feature type="transmembrane region" description="Helical" evidence="4">
    <location>
        <begin position="17"/>
        <end position="37"/>
    </location>
</feature>
<accession>A0ABX8LLX1</accession>
<dbReference type="RefSeq" id="WP_217288212.1">
    <property type="nucleotide sequence ID" value="NZ_CP077683.1"/>
</dbReference>
<protein>
    <submittedName>
        <fullName evidence="6">Flagellar motor protein MotB</fullName>
    </submittedName>
</protein>
<evidence type="ECO:0000259" key="5">
    <source>
        <dbReference type="PROSITE" id="PS51123"/>
    </source>
</evidence>
<gene>
    <name evidence="6" type="ORF">KP001_03565</name>
</gene>
<dbReference type="InterPro" id="IPR050330">
    <property type="entry name" value="Bact_OuterMem_StrucFunc"/>
</dbReference>
<proteinExistence type="predicted"/>
<evidence type="ECO:0000256" key="4">
    <source>
        <dbReference type="SAM" id="Phobius"/>
    </source>
</evidence>
<dbReference type="PANTHER" id="PTHR30329">
    <property type="entry name" value="STATOR ELEMENT OF FLAGELLAR MOTOR COMPLEX"/>
    <property type="match status" value="1"/>
</dbReference>
<dbReference type="PROSITE" id="PS51123">
    <property type="entry name" value="OMPA_2"/>
    <property type="match status" value="1"/>
</dbReference>
<keyword evidence="6" id="KW-0282">Flagellum</keyword>
<keyword evidence="4" id="KW-0812">Transmembrane</keyword>
<organism evidence="6 7">
    <name type="scientific">Geomonas subterranea</name>
    <dbReference type="NCBI Taxonomy" id="2847989"/>
    <lineage>
        <taxon>Bacteria</taxon>
        <taxon>Pseudomonadati</taxon>
        <taxon>Thermodesulfobacteriota</taxon>
        <taxon>Desulfuromonadia</taxon>
        <taxon>Geobacterales</taxon>
        <taxon>Geobacteraceae</taxon>
        <taxon>Geomonas</taxon>
    </lineage>
</organism>